<keyword evidence="2" id="KW-0503">Monooxygenase</keyword>
<protein>
    <submittedName>
        <fullName evidence="2">Antibiotic biosynthesis monooxygenase</fullName>
    </submittedName>
</protein>
<dbReference type="GO" id="GO:0004497">
    <property type="term" value="F:monooxygenase activity"/>
    <property type="evidence" value="ECO:0007669"/>
    <property type="project" value="UniProtKB-KW"/>
</dbReference>
<proteinExistence type="predicted"/>
<dbReference type="InterPro" id="IPR011008">
    <property type="entry name" value="Dimeric_a/b-barrel"/>
</dbReference>
<dbReference type="Gene3D" id="3.30.70.100">
    <property type="match status" value="1"/>
</dbReference>
<evidence type="ECO:0000313" key="3">
    <source>
        <dbReference type="Proteomes" id="UP000199013"/>
    </source>
</evidence>
<reference evidence="3" key="1">
    <citation type="submission" date="2016-02" db="EMBL/GenBank/DDBJ databases">
        <authorList>
            <person name="Wibberg D."/>
        </authorList>
    </citation>
    <scope>NUCLEOTIDE SEQUENCE [LARGE SCALE GENOMIC DNA]</scope>
</reference>
<dbReference type="PROSITE" id="PS51725">
    <property type="entry name" value="ABM"/>
    <property type="match status" value="1"/>
</dbReference>
<keyword evidence="3" id="KW-1185">Reference proteome</keyword>
<keyword evidence="2" id="KW-0560">Oxidoreductase</keyword>
<gene>
    <name evidence="2" type="ORF">FDG2_4250</name>
</gene>
<dbReference type="SUPFAM" id="SSF54909">
    <property type="entry name" value="Dimeric alpha+beta barrel"/>
    <property type="match status" value="1"/>
</dbReference>
<accession>A0A1C3P4D2</accession>
<sequence>MFALVVRFDLAPDRADSFDRLVAKTVPLILAREPGTLLYVTHSVEGAPLARVFYEVYADRAAFDAHEDQVHVKRFLAERGQYLSAPARVEFVTPGPAKGLPAGTR</sequence>
<evidence type="ECO:0000313" key="2">
    <source>
        <dbReference type="EMBL" id="SBW24679.1"/>
    </source>
</evidence>
<dbReference type="AlphaFoldDB" id="A0A1C3P4D2"/>
<name>A0A1C3P4D2_9ACTN</name>
<dbReference type="InterPro" id="IPR007138">
    <property type="entry name" value="ABM_dom"/>
</dbReference>
<organism evidence="2 3">
    <name type="scientific">Candidatus Protofrankia californiensis</name>
    <dbReference type="NCBI Taxonomy" id="1839754"/>
    <lineage>
        <taxon>Bacteria</taxon>
        <taxon>Bacillati</taxon>
        <taxon>Actinomycetota</taxon>
        <taxon>Actinomycetes</taxon>
        <taxon>Frankiales</taxon>
        <taxon>Frankiaceae</taxon>
        <taxon>Protofrankia</taxon>
    </lineage>
</organism>
<dbReference type="Pfam" id="PF03992">
    <property type="entry name" value="ABM"/>
    <property type="match status" value="1"/>
</dbReference>
<evidence type="ECO:0000259" key="1">
    <source>
        <dbReference type="PROSITE" id="PS51725"/>
    </source>
</evidence>
<feature type="domain" description="ABM" evidence="1">
    <location>
        <begin position="2"/>
        <end position="91"/>
    </location>
</feature>
<dbReference type="EMBL" id="FLUV01001776">
    <property type="protein sequence ID" value="SBW24679.1"/>
    <property type="molecule type" value="Genomic_DNA"/>
</dbReference>
<dbReference type="Proteomes" id="UP000199013">
    <property type="component" value="Unassembled WGS sequence"/>
</dbReference>